<sequence>MNRNFRRGIRMSLYTTFETWDETIEYLKSVDRPQCFTVNYLPKEKEYALWIGNQPYDFYEELIEQQRQEIKERERISDVQNVHLTRNGKEIMKLIDEKTELQYQLLQEKENRKLARYELKRLYRKVEPTSNSNVDRHFKQVIEMLKKR</sequence>
<dbReference type="AlphaFoldDB" id="U1WQN6"/>
<evidence type="ECO:0000313" key="1">
    <source>
        <dbReference type="EMBL" id="ERI10914.1"/>
    </source>
</evidence>
<dbReference type="STRING" id="649747.HMPREF0083_01026"/>
<dbReference type="PATRIC" id="fig|649747.3.peg.932"/>
<reference evidence="1 2" key="1">
    <citation type="submission" date="2013-08" db="EMBL/GenBank/DDBJ databases">
        <authorList>
            <person name="Weinstock G."/>
            <person name="Sodergren E."/>
            <person name="Wylie T."/>
            <person name="Fulton L."/>
            <person name="Fulton R."/>
            <person name="Fronick C."/>
            <person name="O'Laughlin M."/>
            <person name="Godfrey J."/>
            <person name="Miner T."/>
            <person name="Herter B."/>
            <person name="Appelbaum E."/>
            <person name="Cordes M."/>
            <person name="Lek S."/>
            <person name="Wollam A."/>
            <person name="Pepin K.H."/>
            <person name="Palsikar V.B."/>
            <person name="Mitreva M."/>
            <person name="Wilson R.K."/>
        </authorList>
    </citation>
    <scope>NUCLEOTIDE SEQUENCE [LARGE SCALE GENOMIC DNA]</scope>
    <source>
        <strain evidence="1 2">ATCC 12856</strain>
    </source>
</reference>
<dbReference type="EMBL" id="AWSJ01000064">
    <property type="protein sequence ID" value="ERI10914.1"/>
    <property type="molecule type" value="Genomic_DNA"/>
</dbReference>
<name>U1WQN6_ANEAE</name>
<comment type="caution">
    <text evidence="1">The sequence shown here is derived from an EMBL/GenBank/DDBJ whole genome shotgun (WGS) entry which is preliminary data.</text>
</comment>
<protein>
    <submittedName>
        <fullName evidence="1">Uncharacterized protein</fullName>
    </submittedName>
</protein>
<evidence type="ECO:0000313" key="2">
    <source>
        <dbReference type="Proteomes" id="UP000016511"/>
    </source>
</evidence>
<dbReference type="HOGENOM" id="CLU_1755058_0_0_9"/>
<proteinExistence type="predicted"/>
<keyword evidence="2" id="KW-1185">Reference proteome</keyword>
<gene>
    <name evidence="1" type="ORF">HMPREF0083_01026</name>
</gene>
<organism evidence="1 2">
    <name type="scientific">Aneurinibacillus aneurinilyticus ATCC 12856</name>
    <dbReference type="NCBI Taxonomy" id="649747"/>
    <lineage>
        <taxon>Bacteria</taxon>
        <taxon>Bacillati</taxon>
        <taxon>Bacillota</taxon>
        <taxon>Bacilli</taxon>
        <taxon>Bacillales</taxon>
        <taxon>Paenibacillaceae</taxon>
        <taxon>Aneurinibacillus group</taxon>
        <taxon>Aneurinibacillus</taxon>
    </lineage>
</organism>
<accession>U1WQN6</accession>
<dbReference type="Proteomes" id="UP000016511">
    <property type="component" value="Unassembled WGS sequence"/>
</dbReference>